<protein>
    <submittedName>
        <fullName evidence="2">Uncharacterized protein</fullName>
    </submittedName>
</protein>
<organism evidence="2 3">
    <name type="scientific">Neurospora tetraspora</name>
    <dbReference type="NCBI Taxonomy" id="94610"/>
    <lineage>
        <taxon>Eukaryota</taxon>
        <taxon>Fungi</taxon>
        <taxon>Dikarya</taxon>
        <taxon>Ascomycota</taxon>
        <taxon>Pezizomycotina</taxon>
        <taxon>Sordariomycetes</taxon>
        <taxon>Sordariomycetidae</taxon>
        <taxon>Sordariales</taxon>
        <taxon>Sordariaceae</taxon>
        <taxon>Neurospora</taxon>
    </lineage>
</organism>
<keyword evidence="3" id="KW-1185">Reference proteome</keyword>
<evidence type="ECO:0000313" key="2">
    <source>
        <dbReference type="EMBL" id="KAK3338972.1"/>
    </source>
</evidence>
<reference evidence="2" key="1">
    <citation type="journal article" date="2023" name="Mol. Phylogenet. Evol.">
        <title>Genome-scale phylogeny and comparative genomics of the fungal order Sordariales.</title>
        <authorList>
            <person name="Hensen N."/>
            <person name="Bonometti L."/>
            <person name="Westerberg I."/>
            <person name="Brannstrom I.O."/>
            <person name="Guillou S."/>
            <person name="Cros-Aarteil S."/>
            <person name="Calhoun S."/>
            <person name="Haridas S."/>
            <person name="Kuo A."/>
            <person name="Mondo S."/>
            <person name="Pangilinan J."/>
            <person name="Riley R."/>
            <person name="LaButti K."/>
            <person name="Andreopoulos B."/>
            <person name="Lipzen A."/>
            <person name="Chen C."/>
            <person name="Yan M."/>
            <person name="Daum C."/>
            <person name="Ng V."/>
            <person name="Clum A."/>
            <person name="Steindorff A."/>
            <person name="Ohm R.A."/>
            <person name="Martin F."/>
            <person name="Silar P."/>
            <person name="Natvig D.O."/>
            <person name="Lalanne C."/>
            <person name="Gautier V."/>
            <person name="Ament-Velasquez S.L."/>
            <person name="Kruys A."/>
            <person name="Hutchinson M.I."/>
            <person name="Powell A.J."/>
            <person name="Barry K."/>
            <person name="Miller A.N."/>
            <person name="Grigoriev I.V."/>
            <person name="Debuchy R."/>
            <person name="Gladieux P."/>
            <person name="Hiltunen Thoren M."/>
            <person name="Johannesson H."/>
        </authorList>
    </citation>
    <scope>NUCLEOTIDE SEQUENCE</scope>
    <source>
        <strain evidence="2">CBS 560.94</strain>
    </source>
</reference>
<sequence>MATAAVFAELSVCAIPVDLDPEALIMHILNNYKTHVSIYGYGYGNSYERRYIDMVSSAEANGEEVEDEAVKEQENGQTGTPT</sequence>
<comment type="caution">
    <text evidence="2">The sequence shown here is derived from an EMBL/GenBank/DDBJ whole genome shotgun (WGS) entry which is preliminary data.</text>
</comment>
<accession>A0AAE0MNA6</accession>
<dbReference type="EMBL" id="JAUEPP010000007">
    <property type="protein sequence ID" value="KAK3338972.1"/>
    <property type="molecule type" value="Genomic_DNA"/>
</dbReference>
<dbReference type="RefSeq" id="XP_062678332.1">
    <property type="nucleotide sequence ID" value="XM_062829838.1"/>
</dbReference>
<dbReference type="Proteomes" id="UP001278500">
    <property type="component" value="Unassembled WGS sequence"/>
</dbReference>
<reference evidence="2" key="2">
    <citation type="submission" date="2023-06" db="EMBL/GenBank/DDBJ databases">
        <authorList>
            <consortium name="Lawrence Berkeley National Laboratory"/>
            <person name="Haridas S."/>
            <person name="Hensen N."/>
            <person name="Bonometti L."/>
            <person name="Westerberg I."/>
            <person name="Brannstrom I.O."/>
            <person name="Guillou S."/>
            <person name="Cros-Aarteil S."/>
            <person name="Calhoun S."/>
            <person name="Kuo A."/>
            <person name="Mondo S."/>
            <person name="Pangilinan J."/>
            <person name="Riley R."/>
            <person name="Labutti K."/>
            <person name="Andreopoulos B."/>
            <person name="Lipzen A."/>
            <person name="Chen C."/>
            <person name="Yanf M."/>
            <person name="Daum C."/>
            <person name="Ng V."/>
            <person name="Clum A."/>
            <person name="Steindorff A."/>
            <person name="Ohm R."/>
            <person name="Martin F."/>
            <person name="Silar P."/>
            <person name="Natvig D."/>
            <person name="Lalanne C."/>
            <person name="Gautier V."/>
            <person name="Ament-Velasquez S.L."/>
            <person name="Kruys A."/>
            <person name="Hutchinson M.I."/>
            <person name="Powell A.J."/>
            <person name="Barry K."/>
            <person name="Miller A.N."/>
            <person name="Grigoriev I.V."/>
            <person name="Debuchy R."/>
            <person name="Gladieux P."/>
            <person name="Thoren M.H."/>
            <person name="Johannesson H."/>
        </authorList>
    </citation>
    <scope>NUCLEOTIDE SEQUENCE</scope>
    <source>
        <strain evidence="2">CBS 560.94</strain>
    </source>
</reference>
<evidence type="ECO:0000313" key="3">
    <source>
        <dbReference type="Proteomes" id="UP001278500"/>
    </source>
</evidence>
<dbReference type="GeneID" id="87866992"/>
<feature type="region of interest" description="Disordered" evidence="1">
    <location>
        <begin position="61"/>
        <end position="82"/>
    </location>
</feature>
<gene>
    <name evidence="2" type="ORF">B0H65DRAFT_551727</name>
</gene>
<evidence type="ECO:0000256" key="1">
    <source>
        <dbReference type="SAM" id="MobiDB-lite"/>
    </source>
</evidence>
<name>A0AAE0MNA6_9PEZI</name>
<dbReference type="AlphaFoldDB" id="A0AAE0MNA6"/>
<proteinExistence type="predicted"/>